<dbReference type="AlphaFoldDB" id="A0A553BMY6"/>
<evidence type="ECO:0000313" key="4">
    <source>
        <dbReference type="Proteomes" id="UP000318669"/>
    </source>
</evidence>
<evidence type="ECO:0008006" key="5">
    <source>
        <dbReference type="Google" id="ProtNLM"/>
    </source>
</evidence>
<accession>A0A553BMY6</accession>
<dbReference type="InterPro" id="IPR036116">
    <property type="entry name" value="FN3_sf"/>
</dbReference>
<dbReference type="Proteomes" id="UP000318528">
    <property type="component" value="Unassembled WGS sequence"/>
</dbReference>
<dbReference type="EMBL" id="VJZN01000049">
    <property type="protein sequence ID" value="TRX01478.1"/>
    <property type="molecule type" value="Genomic_DNA"/>
</dbReference>
<protein>
    <recommendedName>
        <fullName evidence="5">Fibronectin type-III domain-containing protein</fullName>
    </recommendedName>
</protein>
<dbReference type="Proteomes" id="UP000318669">
    <property type="component" value="Unassembled WGS sequence"/>
</dbReference>
<dbReference type="Gene3D" id="2.60.40.10">
    <property type="entry name" value="Immunoglobulins"/>
    <property type="match status" value="3"/>
</dbReference>
<proteinExistence type="predicted"/>
<dbReference type="RefSeq" id="WP_143388908.1">
    <property type="nucleotide sequence ID" value="NZ_VJZL01000013.1"/>
</dbReference>
<sequence length="317" mass="35276">MKTINKIILFTLAIVTMSCEDILEEDITNDTVLVTSPLNDSKVESNVVTFQWNNLKGADNYRVQIYGANQSIVLDSLVSKTNLPYPLKQGTYQWRVRGENFAYQSSYSFPATFSTVISEDLTNQQVILSSPQNEIYMNFTNITLNWQSLPNATSYSIEVINISNGQQIYSNTAITGTSVTLNVPNLTDGTYEWRVKAKNSTTETLQYAGRKFSIDTVIPNQPQNVTPANNSVQIINQQVSFTWTVATDSGTVQSPVSYKIEFSNNENFSSISQTSNASSTTFQQTFSTAGIYFWRVKAIDQAGNVSVASASYKFTIN</sequence>
<dbReference type="EMBL" id="VJZL01000013">
    <property type="protein sequence ID" value="TRX09615.1"/>
    <property type="molecule type" value="Genomic_DNA"/>
</dbReference>
<keyword evidence="3" id="KW-1185">Reference proteome</keyword>
<evidence type="ECO:0000313" key="2">
    <source>
        <dbReference type="EMBL" id="TRX09615.1"/>
    </source>
</evidence>
<reference evidence="3 4" key="1">
    <citation type="submission" date="2019-07" db="EMBL/GenBank/DDBJ databases">
        <title>Novel species of Flavobacterium.</title>
        <authorList>
            <person name="Liu Q."/>
            <person name="Xin Y.-H."/>
        </authorList>
    </citation>
    <scope>NUCLEOTIDE SEQUENCE [LARGE SCALE GENOMIC DNA]</scope>
    <source>
        <strain evidence="1 3">GSP39</strain>
        <strain evidence="2 4">GSR22</strain>
    </source>
</reference>
<evidence type="ECO:0000313" key="1">
    <source>
        <dbReference type="EMBL" id="TRX01478.1"/>
    </source>
</evidence>
<name>A0A553BMY6_9FLAO</name>
<comment type="caution">
    <text evidence="2">The sequence shown here is derived from an EMBL/GenBank/DDBJ whole genome shotgun (WGS) entry which is preliminary data.</text>
</comment>
<dbReference type="PROSITE" id="PS51257">
    <property type="entry name" value="PROKAR_LIPOPROTEIN"/>
    <property type="match status" value="1"/>
</dbReference>
<evidence type="ECO:0000313" key="3">
    <source>
        <dbReference type="Proteomes" id="UP000318528"/>
    </source>
</evidence>
<organism evidence="2 4">
    <name type="scientific">Flavobacterium gawalongense</name>
    <dbReference type="NCBI Taxonomy" id="2594432"/>
    <lineage>
        <taxon>Bacteria</taxon>
        <taxon>Pseudomonadati</taxon>
        <taxon>Bacteroidota</taxon>
        <taxon>Flavobacteriia</taxon>
        <taxon>Flavobacteriales</taxon>
        <taxon>Flavobacteriaceae</taxon>
        <taxon>Flavobacterium</taxon>
    </lineage>
</organism>
<dbReference type="SUPFAM" id="SSF49265">
    <property type="entry name" value="Fibronectin type III"/>
    <property type="match status" value="1"/>
</dbReference>
<dbReference type="OrthoDB" id="1121506at2"/>
<dbReference type="InterPro" id="IPR013783">
    <property type="entry name" value="Ig-like_fold"/>
</dbReference>
<gene>
    <name evidence="2" type="ORF">FNW11_08925</name>
    <name evidence="1" type="ORF">FNW12_16995</name>
</gene>